<keyword evidence="2 6" id="KW-0645">Protease</keyword>
<evidence type="ECO:0000256" key="4">
    <source>
        <dbReference type="ARBA" id="ARBA00022825"/>
    </source>
</evidence>
<dbReference type="InterPro" id="IPR023828">
    <property type="entry name" value="Peptidase_S8_Ser-AS"/>
</dbReference>
<comment type="caution">
    <text evidence="13">The sequence shown here is derived from an EMBL/GenBank/DDBJ whole genome shotgun (WGS) entry which is preliminary data.</text>
</comment>
<dbReference type="PROSITE" id="PS00136">
    <property type="entry name" value="SUBTILASE_ASP"/>
    <property type="match status" value="1"/>
</dbReference>
<keyword evidence="14" id="KW-1185">Reference proteome</keyword>
<evidence type="ECO:0000313" key="13">
    <source>
        <dbReference type="EMBL" id="NEG89106.1"/>
    </source>
</evidence>
<dbReference type="PROSITE" id="PS00138">
    <property type="entry name" value="SUBTILASE_SER"/>
    <property type="match status" value="1"/>
</dbReference>
<organism evidence="13 14">
    <name type="scientific">Bifidobacterium aerophilum</name>
    <dbReference type="NCBI Taxonomy" id="1798155"/>
    <lineage>
        <taxon>Bacteria</taxon>
        <taxon>Bacillati</taxon>
        <taxon>Actinomycetota</taxon>
        <taxon>Actinomycetes</taxon>
        <taxon>Bifidobacteriales</taxon>
        <taxon>Bifidobacteriaceae</taxon>
        <taxon>Bifidobacterium</taxon>
    </lineage>
</organism>
<proteinExistence type="inferred from homology"/>
<dbReference type="PANTHER" id="PTHR43806">
    <property type="entry name" value="PEPTIDASE S8"/>
    <property type="match status" value="1"/>
</dbReference>
<evidence type="ECO:0000256" key="8">
    <source>
        <dbReference type="SAM" id="Coils"/>
    </source>
</evidence>
<protein>
    <submittedName>
        <fullName evidence="13">S8 family serine peptidase</fullName>
    </submittedName>
</protein>
<dbReference type="CDD" id="cd07474">
    <property type="entry name" value="Peptidases_S8_subtilisin_Vpr-like"/>
    <property type="match status" value="1"/>
</dbReference>
<evidence type="ECO:0000256" key="2">
    <source>
        <dbReference type="ARBA" id="ARBA00022670"/>
    </source>
</evidence>
<dbReference type="InterPro" id="IPR015500">
    <property type="entry name" value="Peptidase_S8_subtilisin-rel"/>
</dbReference>
<dbReference type="InterPro" id="IPR000209">
    <property type="entry name" value="Peptidase_S8/S53_dom"/>
</dbReference>
<dbReference type="InterPro" id="IPR023827">
    <property type="entry name" value="Peptidase_S8_Asp-AS"/>
</dbReference>
<feature type="active site" description="Charge relay system" evidence="5 6">
    <location>
        <position position="314"/>
    </location>
</feature>
<gene>
    <name evidence="13" type="ORF">GFD25_03595</name>
</gene>
<keyword evidence="4 6" id="KW-0720">Serine protease</keyword>
<dbReference type="SUPFAM" id="SSF52743">
    <property type="entry name" value="Subtilisin-like"/>
    <property type="match status" value="1"/>
</dbReference>
<feature type="active site" description="Charge relay system" evidence="5 6">
    <location>
        <position position="670"/>
    </location>
</feature>
<feature type="domain" description="Peptidase S8/S53" evidence="12">
    <location>
        <begin position="223"/>
        <end position="717"/>
    </location>
</feature>
<keyword evidence="3 6" id="KW-0378">Hydrolase</keyword>
<evidence type="ECO:0000256" key="11">
    <source>
        <dbReference type="SAM" id="SignalP"/>
    </source>
</evidence>
<feature type="region of interest" description="Disordered" evidence="9">
    <location>
        <begin position="1302"/>
        <end position="1344"/>
    </location>
</feature>
<dbReference type="InterPro" id="IPR034213">
    <property type="entry name" value="S8_Vpr-like"/>
</dbReference>
<feature type="signal peptide" evidence="11">
    <location>
        <begin position="1"/>
        <end position="28"/>
    </location>
</feature>
<evidence type="ECO:0000256" key="3">
    <source>
        <dbReference type="ARBA" id="ARBA00022801"/>
    </source>
</evidence>
<dbReference type="Proteomes" id="UP000469194">
    <property type="component" value="Unassembled WGS sequence"/>
</dbReference>
<feature type="transmembrane region" description="Helical" evidence="10">
    <location>
        <begin position="1349"/>
        <end position="1369"/>
    </location>
</feature>
<evidence type="ECO:0000256" key="7">
    <source>
        <dbReference type="RuleBase" id="RU003355"/>
    </source>
</evidence>
<dbReference type="Pfam" id="PF00082">
    <property type="entry name" value="Peptidase_S8"/>
    <property type="match status" value="1"/>
</dbReference>
<feature type="coiled-coil region" evidence="8">
    <location>
        <begin position="71"/>
        <end position="98"/>
    </location>
</feature>
<keyword evidence="10" id="KW-0472">Membrane</keyword>
<dbReference type="EMBL" id="WHZW01000006">
    <property type="protein sequence ID" value="NEG89106.1"/>
    <property type="molecule type" value="Genomic_DNA"/>
</dbReference>
<dbReference type="InterPro" id="IPR050131">
    <property type="entry name" value="Peptidase_S8_subtilisin-like"/>
</dbReference>
<evidence type="ECO:0000256" key="5">
    <source>
        <dbReference type="PIRSR" id="PIRSR615500-1"/>
    </source>
</evidence>
<reference evidence="13 14" key="1">
    <citation type="submission" date="2019-10" db="EMBL/GenBank/DDBJ databases">
        <title>Bifidobacterium from non-human primates.</title>
        <authorList>
            <person name="Modesto M."/>
        </authorList>
    </citation>
    <scope>NUCLEOTIDE SEQUENCE [LARGE SCALE GENOMIC DNA]</scope>
    <source>
        <strain evidence="13 14">TRE17</strain>
    </source>
</reference>
<keyword evidence="11" id="KW-0732">Signal</keyword>
<dbReference type="PROSITE" id="PS00137">
    <property type="entry name" value="SUBTILASE_HIS"/>
    <property type="match status" value="1"/>
</dbReference>
<accession>A0A6N9Z3P9</accession>
<keyword evidence="10" id="KW-0812">Transmembrane</keyword>
<dbReference type="RefSeq" id="WP_163230065.1">
    <property type="nucleotide sequence ID" value="NZ_WHZW01000006.1"/>
</dbReference>
<evidence type="ECO:0000259" key="12">
    <source>
        <dbReference type="Pfam" id="PF00082"/>
    </source>
</evidence>
<dbReference type="Pfam" id="PF07554">
    <property type="entry name" value="FIVAR"/>
    <property type="match status" value="2"/>
</dbReference>
<name>A0A6N9Z3P9_9BIFI</name>
<evidence type="ECO:0000313" key="14">
    <source>
        <dbReference type="Proteomes" id="UP000469194"/>
    </source>
</evidence>
<dbReference type="Gene3D" id="3.40.50.200">
    <property type="entry name" value="Peptidase S8/S53 domain"/>
    <property type="match status" value="2"/>
</dbReference>
<comment type="similarity">
    <text evidence="1 6 7">Belongs to the peptidase S8 family.</text>
</comment>
<feature type="chain" id="PRO_5026671116" evidence="11">
    <location>
        <begin position="29"/>
        <end position="1380"/>
    </location>
</feature>
<dbReference type="PROSITE" id="PS51892">
    <property type="entry name" value="SUBTILASE"/>
    <property type="match status" value="1"/>
</dbReference>
<keyword evidence="8" id="KW-0175">Coiled coil</keyword>
<evidence type="ECO:0000256" key="6">
    <source>
        <dbReference type="PROSITE-ProRule" id="PRU01240"/>
    </source>
</evidence>
<dbReference type="GO" id="GO:0004252">
    <property type="term" value="F:serine-type endopeptidase activity"/>
    <property type="evidence" value="ECO:0007669"/>
    <property type="project" value="UniProtKB-UniRule"/>
</dbReference>
<keyword evidence="10" id="KW-1133">Transmembrane helix</keyword>
<dbReference type="PANTHER" id="PTHR43806:SF11">
    <property type="entry name" value="CEREVISIN-RELATED"/>
    <property type="match status" value="1"/>
</dbReference>
<dbReference type="GO" id="GO:0006508">
    <property type="term" value="P:proteolysis"/>
    <property type="evidence" value="ECO:0007669"/>
    <property type="project" value="UniProtKB-KW"/>
</dbReference>
<evidence type="ECO:0000256" key="10">
    <source>
        <dbReference type="SAM" id="Phobius"/>
    </source>
</evidence>
<feature type="active site" description="Charge relay system" evidence="5 6">
    <location>
        <position position="232"/>
    </location>
</feature>
<dbReference type="InterPro" id="IPR036852">
    <property type="entry name" value="Peptidase_S8/S53_dom_sf"/>
</dbReference>
<sequence>MAYKQWPRWIAIAASVAMLGAVPAVANADQTVDPDNIDQAVSTLRGQLSAKVLGAKGNITAFIQTTGESGVEAKTNALDSLNRQRSAMSQEAKEDKAAAVGEQSAAKAETTADKVFEQLKTIDANAQKLYTTSYAISGVAVKADAAALRTLAEQSGKVISVSAITPKTATTVSTGDTTSSENAKAQQADAAAQKAAGNEKPANKNSDPLVNAVKAWTQTGNTGKGVNVAVVDTGLDYTHADFGGAGTTAAYETALASKADPLTDPTLSKLLDKTKFKGGYDFAGPTYGSKDANGKTIDTAEPDANPIDGKGGHHGTHVSGSVAGYGVTADGKQYKGDYTKLTDGDVAGMEVGPGSAPQAGLYALKVFGDNGGTTGLVLDALDWVAEHNLKASADDKIEIVSMSLGGSFGASDDPENQAVDNLTKDGVLSVIAAGNDGDVTDITGAPGTAVSALTVAASQTGKTLQDAIEVTDGPASLKGKKLAGQYSQNYANLSNFDVEGKVVRVKAADNLEGCAAYSAEDAAAVKGNIAYVEWNDAAVNCGSGMRFNNAENAGAIGILFGSQSNIPEAGIAGNAGIPGLQLVKDAAENKDLQAAIDAGTLKVKLASSLRLSENADYSAESADTIGSFTSRGIHGSYDGTVKPDVAAPGVGIISASAGSGVGSEVMSGTSMATPLTSGVAALVRSAHKDWDAYTVKAQMINTADHDVLTADRSVAYGPLRVGAGRIDAYAAVNNGVQVSSDNTAAVTGQFGIVQVKKDGYTAKKTFTVTNRTGEDRTYKVSYDPRVAAEGVEYQLSADTVTVPANGTATFDVTLSIPDQSKLTHSADPTKALEVAGLPASYVTDASGIVKLTPANADQKDAFGLRVVVSAAPKPVSETAATYEKSEDGNTKLVISGHGIKQGEGDAAYESKATPLVYAISDPVDGYYGDKDSDPIVAQRSLAAADIRAIGYSSTAPQLADKSQGVLNFGVVTDKTWNHLGNVFMPDIVFATPYGQFLLSVVNTVGNTQADTAYAVTYQVDPKTGRLLSVVDQEAIDDAYINDSNQVVLSVKLSAIGFTAKDTSATVQFYGQTESLYAAGNAKNQYIADTTDIAELDAYDPDLWFGDAGAKDAGVSTFDDQDGTTVAVHQAAEPLLQDLKTLTLHTLGKAPDAADATATFDVDSLTAVSKDQLKALIDKANALDQKAYTDASWQALQAALEEANKVYADKSATQEQVNAAAQKLQEALDGLVKVTPEVNKDKLKAALDAAKQPKESDYTAESWKVFADARDKAQKVYDDPNATQEQVNAAEKALTAAQGALVAKPAPNKPKPEEPGTNPTNPGSDKKPGVQTGTGNGDKKADLSNTGASVAPFAAGVALAVAAAGALLEVRRRTAASTRRH</sequence>
<evidence type="ECO:0000256" key="1">
    <source>
        <dbReference type="ARBA" id="ARBA00011073"/>
    </source>
</evidence>
<evidence type="ECO:0000256" key="9">
    <source>
        <dbReference type="SAM" id="MobiDB-lite"/>
    </source>
</evidence>
<dbReference type="Gene3D" id="1.20.1270.70">
    <property type="entry name" value="Designed single chain three-helix bundle"/>
    <property type="match status" value="2"/>
</dbReference>
<dbReference type="InterPro" id="IPR022398">
    <property type="entry name" value="Peptidase_S8_His-AS"/>
</dbReference>
<dbReference type="PRINTS" id="PR00723">
    <property type="entry name" value="SUBTILISIN"/>
</dbReference>